<feature type="signal peptide" evidence="1">
    <location>
        <begin position="1"/>
        <end position="28"/>
    </location>
</feature>
<accession>A0A0N7LXB4</accession>
<evidence type="ECO:0000313" key="2">
    <source>
        <dbReference type="EMBL" id="CUH68899.1"/>
    </source>
</evidence>
<evidence type="ECO:0000313" key="3">
    <source>
        <dbReference type="EMBL" id="CUH71431.1"/>
    </source>
</evidence>
<protein>
    <recommendedName>
        <fullName evidence="6">ABC transporter substrate-binding protein</fullName>
    </recommendedName>
</protein>
<evidence type="ECO:0000313" key="5">
    <source>
        <dbReference type="Proteomes" id="UP000051887"/>
    </source>
</evidence>
<feature type="chain" id="PRO_5009790950" description="ABC transporter substrate-binding protein" evidence="1">
    <location>
        <begin position="29"/>
        <end position="310"/>
    </location>
</feature>
<name>A0A0N7LXB4_9RHOB</name>
<dbReference type="Proteomes" id="UP000051086">
    <property type="component" value="Unassembled WGS sequence"/>
</dbReference>
<evidence type="ECO:0000256" key="1">
    <source>
        <dbReference type="SAM" id="SignalP"/>
    </source>
</evidence>
<evidence type="ECO:0008006" key="6">
    <source>
        <dbReference type="Google" id="ProtNLM"/>
    </source>
</evidence>
<dbReference type="RefSeq" id="WP_242601785.1">
    <property type="nucleotide sequence ID" value="NZ_CYSB01000036.1"/>
</dbReference>
<reference evidence="2 4" key="1">
    <citation type="submission" date="2015-09" db="EMBL/GenBank/DDBJ databases">
        <authorList>
            <person name="Rodrigo-Torres L."/>
            <person name="Arahal D.R."/>
        </authorList>
    </citation>
    <scope>NUCLEOTIDE SEQUENCE [LARGE SCALE GENOMIC DNA]</scope>
    <source>
        <strain evidence="2 4">CECT 5118</strain>
    </source>
</reference>
<reference evidence="3 5" key="2">
    <citation type="submission" date="2015-09" db="EMBL/GenBank/DDBJ databases">
        <authorList>
            <consortium name="Swine Surveillance"/>
        </authorList>
    </citation>
    <scope>NUCLEOTIDE SEQUENCE [LARGE SCALE GENOMIC DNA]</scope>
    <source>
        <strain evidence="3 5">5120</strain>
    </source>
</reference>
<keyword evidence="4" id="KW-1185">Reference proteome</keyword>
<dbReference type="SUPFAM" id="SSF53850">
    <property type="entry name" value="Periplasmic binding protein-like II"/>
    <property type="match status" value="1"/>
</dbReference>
<dbReference type="Gene3D" id="3.40.190.10">
    <property type="entry name" value="Periplasmic binding protein-like II"/>
    <property type="match status" value="1"/>
</dbReference>
<dbReference type="AlphaFoldDB" id="A0A0N7LXB4"/>
<dbReference type="EMBL" id="CYSC01000020">
    <property type="protein sequence ID" value="CUH71431.1"/>
    <property type="molecule type" value="Genomic_DNA"/>
</dbReference>
<dbReference type="EMBL" id="CYSB01000036">
    <property type="protein sequence ID" value="CUH68899.1"/>
    <property type="molecule type" value="Genomic_DNA"/>
</dbReference>
<gene>
    <name evidence="2" type="ORF">TL5118_02858</name>
    <name evidence="3" type="ORF">TL5120_01217</name>
</gene>
<evidence type="ECO:0000313" key="4">
    <source>
        <dbReference type="Proteomes" id="UP000051086"/>
    </source>
</evidence>
<sequence length="310" mass="32848">MKKMTKNLLKNSCLAGVALGAMVGAAQAEEFNIDALIEAAKAEPGITIYASTGKIKKAAAAFTELYGIEATGTKVKGAAQIELVVREAQARNIVGDVIISSDAGAALAQLLPSGIVASWTPPDLAGDIRDDSKDPLVVWRDPSLWTYNNEDGGACPVSNIWELTGEEWARRVTMEDPLNKPSFIDWFNQMEMHGDDKMAAAYEAHFGKALDTSGQSATKTWVQMIAANAPLLTDSSSGAAEAIGTRGQDKPFFGLVASAKYRDVSPEGLAMAPCEGIEPSIGFAKPGYGLIADGTDSPNAAKLFLHYMMT</sequence>
<proteinExistence type="predicted"/>
<keyword evidence="1" id="KW-0732">Signal</keyword>
<organism evidence="3 5">
    <name type="scientific">Thalassovita autumnalis</name>
    <dbReference type="NCBI Taxonomy" id="2072972"/>
    <lineage>
        <taxon>Bacteria</taxon>
        <taxon>Pseudomonadati</taxon>
        <taxon>Pseudomonadota</taxon>
        <taxon>Alphaproteobacteria</taxon>
        <taxon>Rhodobacterales</taxon>
        <taxon>Roseobacteraceae</taxon>
        <taxon>Thalassovita</taxon>
    </lineage>
</organism>
<dbReference type="Proteomes" id="UP000051887">
    <property type="component" value="Unassembled WGS sequence"/>
</dbReference>